<dbReference type="EMBL" id="JAIWYP010000001">
    <property type="protein sequence ID" value="KAH3897973.1"/>
    <property type="molecule type" value="Genomic_DNA"/>
</dbReference>
<dbReference type="AlphaFoldDB" id="A0A9D4SBJ0"/>
<reference evidence="1" key="2">
    <citation type="submission" date="2020-11" db="EMBL/GenBank/DDBJ databases">
        <authorList>
            <person name="McCartney M.A."/>
            <person name="Auch B."/>
            <person name="Kono T."/>
            <person name="Mallez S."/>
            <person name="Becker A."/>
            <person name="Gohl D.M."/>
            <person name="Silverstein K.A.T."/>
            <person name="Koren S."/>
            <person name="Bechman K.B."/>
            <person name="Herman A."/>
            <person name="Abrahante J.E."/>
            <person name="Garbe J."/>
        </authorList>
    </citation>
    <scope>NUCLEOTIDE SEQUENCE</scope>
    <source>
        <strain evidence="1">Duluth1</strain>
        <tissue evidence="1">Whole animal</tissue>
    </source>
</reference>
<sequence length="108" mass="11785">MKFPTFQGSSANSVGGDNSHVFSATIFELSQVIIRTNVQTMKIAPPSGGHYLKDESSDDDEADNTRMNMISNQGGSELLNVLDKSEKYVTCIQFSAANADVQRDITSY</sequence>
<accession>A0A9D4SBJ0</accession>
<organism evidence="1 2">
    <name type="scientific">Dreissena polymorpha</name>
    <name type="common">Zebra mussel</name>
    <name type="synonym">Mytilus polymorpha</name>
    <dbReference type="NCBI Taxonomy" id="45954"/>
    <lineage>
        <taxon>Eukaryota</taxon>
        <taxon>Metazoa</taxon>
        <taxon>Spiralia</taxon>
        <taxon>Lophotrochozoa</taxon>
        <taxon>Mollusca</taxon>
        <taxon>Bivalvia</taxon>
        <taxon>Autobranchia</taxon>
        <taxon>Heteroconchia</taxon>
        <taxon>Euheterodonta</taxon>
        <taxon>Imparidentia</taxon>
        <taxon>Neoheterodontei</taxon>
        <taxon>Myida</taxon>
        <taxon>Dreissenoidea</taxon>
        <taxon>Dreissenidae</taxon>
        <taxon>Dreissena</taxon>
    </lineage>
</organism>
<gene>
    <name evidence="1" type="ORF">DPMN_022169</name>
</gene>
<evidence type="ECO:0000313" key="1">
    <source>
        <dbReference type="EMBL" id="KAH3897973.1"/>
    </source>
</evidence>
<proteinExistence type="predicted"/>
<reference evidence="1" key="1">
    <citation type="journal article" date="2019" name="bioRxiv">
        <title>The Genome of the Zebra Mussel, Dreissena polymorpha: A Resource for Invasive Species Research.</title>
        <authorList>
            <person name="McCartney M.A."/>
            <person name="Auch B."/>
            <person name="Kono T."/>
            <person name="Mallez S."/>
            <person name="Zhang Y."/>
            <person name="Obille A."/>
            <person name="Becker A."/>
            <person name="Abrahante J.E."/>
            <person name="Garbe J."/>
            <person name="Badalamenti J.P."/>
            <person name="Herman A."/>
            <person name="Mangelson H."/>
            <person name="Liachko I."/>
            <person name="Sullivan S."/>
            <person name="Sone E.D."/>
            <person name="Koren S."/>
            <person name="Silverstein K.A.T."/>
            <person name="Beckman K.B."/>
            <person name="Gohl D.M."/>
        </authorList>
    </citation>
    <scope>NUCLEOTIDE SEQUENCE</scope>
    <source>
        <strain evidence="1">Duluth1</strain>
        <tissue evidence="1">Whole animal</tissue>
    </source>
</reference>
<protein>
    <submittedName>
        <fullName evidence="1">Uncharacterized protein</fullName>
    </submittedName>
</protein>
<evidence type="ECO:0000313" key="2">
    <source>
        <dbReference type="Proteomes" id="UP000828390"/>
    </source>
</evidence>
<keyword evidence="2" id="KW-1185">Reference proteome</keyword>
<name>A0A9D4SBJ0_DREPO</name>
<comment type="caution">
    <text evidence="1">The sequence shown here is derived from an EMBL/GenBank/DDBJ whole genome shotgun (WGS) entry which is preliminary data.</text>
</comment>
<dbReference type="Proteomes" id="UP000828390">
    <property type="component" value="Unassembled WGS sequence"/>
</dbReference>